<feature type="binding site" evidence="12">
    <location>
        <position position="268"/>
    </location>
    <ligand>
        <name>NAD(+)</name>
        <dbReference type="ChEBI" id="CHEBI:57540"/>
    </ligand>
</feature>
<comment type="similarity">
    <text evidence="1 14">Belongs to the class-I pyridine nucleotide-disulfide oxidoreductase family.</text>
</comment>
<evidence type="ECO:0000256" key="10">
    <source>
        <dbReference type="ARBA" id="ARBA00049187"/>
    </source>
</evidence>
<keyword evidence="6 14" id="KW-0560">Oxidoreductase</keyword>
<dbReference type="SUPFAM" id="SSF51905">
    <property type="entry name" value="FAD/NAD(P)-binding domain"/>
    <property type="match status" value="1"/>
</dbReference>
<feature type="active site" description="Proton acceptor" evidence="11">
    <location>
        <position position="436"/>
    </location>
</feature>
<keyword evidence="4 14" id="KW-0285">Flavoprotein</keyword>
<evidence type="ECO:0000256" key="5">
    <source>
        <dbReference type="ARBA" id="ARBA00022827"/>
    </source>
</evidence>
<dbReference type="EC" id="1.8.1.4" evidence="2 14"/>
<evidence type="ECO:0000256" key="9">
    <source>
        <dbReference type="ARBA" id="ARBA00023284"/>
    </source>
</evidence>
<protein>
    <recommendedName>
        <fullName evidence="3 14">Dihydrolipoyl dehydrogenase</fullName>
        <ecNumber evidence="2 14">1.8.1.4</ecNumber>
    </recommendedName>
</protein>
<feature type="binding site" evidence="12">
    <location>
        <position position="52"/>
    </location>
    <ligand>
        <name>FAD</name>
        <dbReference type="ChEBI" id="CHEBI:57692"/>
    </ligand>
</feature>
<evidence type="ECO:0000256" key="14">
    <source>
        <dbReference type="RuleBase" id="RU003692"/>
    </source>
</evidence>
<feature type="binding site" evidence="12">
    <location>
        <begin position="182"/>
        <end position="189"/>
    </location>
    <ligand>
        <name>NAD(+)</name>
        <dbReference type="ChEBI" id="CHEBI:57540"/>
    </ligand>
</feature>
<evidence type="ECO:0000256" key="13">
    <source>
        <dbReference type="PIRSR" id="PIRSR000350-4"/>
    </source>
</evidence>
<feature type="binding site" evidence="12">
    <location>
        <position position="118"/>
    </location>
    <ligand>
        <name>FAD</name>
        <dbReference type="ChEBI" id="CHEBI:57692"/>
    </ligand>
</feature>
<dbReference type="GO" id="GO:0006103">
    <property type="term" value="P:2-oxoglutarate metabolic process"/>
    <property type="evidence" value="ECO:0007669"/>
    <property type="project" value="TreeGrafter"/>
</dbReference>
<feature type="binding site" evidence="12">
    <location>
        <begin position="314"/>
        <end position="317"/>
    </location>
    <ligand>
        <name>FAD</name>
        <dbReference type="ChEBI" id="CHEBI:57692"/>
    </ligand>
</feature>
<evidence type="ECO:0000256" key="11">
    <source>
        <dbReference type="PIRSR" id="PIRSR000350-2"/>
    </source>
</evidence>
<accession>A0A221JVT7</accession>
<keyword evidence="7 12" id="KW-0520">NAD</keyword>
<proteinExistence type="inferred from homology"/>
<dbReference type="Gene3D" id="3.50.50.60">
    <property type="entry name" value="FAD/NAD(P)-binding domain"/>
    <property type="match status" value="2"/>
</dbReference>
<comment type="miscellaneous">
    <text evidence="14">The active site is a redox-active disulfide bond.</text>
</comment>
<evidence type="ECO:0000256" key="12">
    <source>
        <dbReference type="PIRSR" id="PIRSR000350-3"/>
    </source>
</evidence>
<evidence type="ECO:0000256" key="8">
    <source>
        <dbReference type="ARBA" id="ARBA00023157"/>
    </source>
</evidence>
<evidence type="ECO:0000259" key="15">
    <source>
        <dbReference type="Pfam" id="PF02852"/>
    </source>
</evidence>
<comment type="catalytic activity">
    <reaction evidence="10 14">
        <text>N(6)-[(R)-dihydrolipoyl]-L-lysyl-[protein] + NAD(+) = N(6)-[(R)-lipoyl]-L-lysyl-[protein] + NADH + H(+)</text>
        <dbReference type="Rhea" id="RHEA:15045"/>
        <dbReference type="Rhea" id="RHEA-COMP:10474"/>
        <dbReference type="Rhea" id="RHEA-COMP:10475"/>
        <dbReference type="ChEBI" id="CHEBI:15378"/>
        <dbReference type="ChEBI" id="CHEBI:57540"/>
        <dbReference type="ChEBI" id="CHEBI:57945"/>
        <dbReference type="ChEBI" id="CHEBI:83099"/>
        <dbReference type="ChEBI" id="CHEBI:83100"/>
        <dbReference type="EC" id="1.8.1.4"/>
    </reaction>
</comment>
<dbReference type="GO" id="GO:0004148">
    <property type="term" value="F:dihydrolipoyl dehydrogenase (NADH) activity"/>
    <property type="evidence" value="ECO:0007669"/>
    <property type="project" value="UniProtKB-EC"/>
</dbReference>
<dbReference type="Proteomes" id="UP000199754">
    <property type="component" value="Chromosome"/>
</dbReference>
<keyword evidence="12" id="KW-0547">Nucleotide-binding</keyword>
<dbReference type="OrthoDB" id="9776382at2"/>
<dbReference type="PRINTS" id="PR00411">
    <property type="entry name" value="PNDRDTASEI"/>
</dbReference>
<dbReference type="EMBL" id="CP022415">
    <property type="protein sequence ID" value="ASM70858.1"/>
    <property type="molecule type" value="Genomic_DNA"/>
</dbReference>
<evidence type="ECO:0000313" key="18">
    <source>
        <dbReference type="Proteomes" id="UP000199754"/>
    </source>
</evidence>
<feature type="binding site" evidence="12">
    <location>
        <position position="308"/>
    </location>
    <ligand>
        <name>FAD</name>
        <dbReference type="ChEBI" id="CHEBI:57692"/>
    </ligand>
</feature>
<evidence type="ECO:0000256" key="1">
    <source>
        <dbReference type="ARBA" id="ARBA00007532"/>
    </source>
</evidence>
<dbReference type="KEGG" id="spse:SULPSESMR1_00017"/>
<dbReference type="InterPro" id="IPR023753">
    <property type="entry name" value="FAD/NAD-binding_dom"/>
</dbReference>
<reference evidence="17 18" key="1">
    <citation type="submission" date="2017-07" db="EMBL/GenBank/DDBJ databases">
        <title>Genome Sequence of Sulfitobacter pseudonitzschiae Strain SMR1 Isolated from a culture of the Diatom Skeletonema marinoi.</title>
        <authorList>
            <person name="Topel M."/>
            <person name="Pinder M.I.M."/>
            <person name="Johansson O.N."/>
            <person name="Kourtchenko O."/>
            <person name="Godhe A."/>
            <person name="Clarke A.K."/>
        </authorList>
    </citation>
    <scope>NUCLEOTIDE SEQUENCE [LARGE SCALE GENOMIC DNA]</scope>
    <source>
        <strain evidence="17 18">SMR1</strain>
    </source>
</reference>
<sequence>MKRETCKLLILGAGPGGYVCANRAGQLGIDTILVEAQALGGTCLNVGCIPSKALIHAADEFHLVRHLAEGNPLGITAAAPAIDLTQTVAWKDGIVKRLTGGVAGMMKKAKVRVITGQGQIIDGKTVEVETQEGPLRISTESLVIATGSRPQDIGALPFGGDILSSTDVLNMQSVPKRLAVVGGGYIGLEIGTAMAKLGAQVTVIEAAAQILPQYDADLTKPVMARLKTLGVTVLTGAKAAGFGNGSLEIQTKEGPQTIDADKVLVTVGRVPVTDGFGLEGLGLTMQGRFIDIDDRCRSSMHGVFAIGDVTGDPMLAHRAMAQGTLVAEVIAGNAARWDKRAIPAVCFTDPEIVTVGLLPADAPDAGVALFPLAGNGRSLTLERRDGFMRIVYDKGTGLVLGIQAIGAGLSEMAGEFALALEMAATLTDIAETIHAHPTLGEAVQEAAIEGLLAQQ</sequence>
<dbReference type="InterPro" id="IPR050151">
    <property type="entry name" value="Class-I_Pyr_Nuc-Dis_Oxidored"/>
</dbReference>
<keyword evidence="9 14" id="KW-0676">Redox-active center</keyword>
<comment type="cofactor">
    <cofactor evidence="12 14">
        <name>FAD</name>
        <dbReference type="ChEBI" id="CHEBI:57692"/>
    </cofactor>
    <text evidence="12 14">Binds 1 FAD per subunit.</text>
</comment>
<dbReference type="PRINTS" id="PR00368">
    <property type="entry name" value="FADPNR"/>
</dbReference>
<feature type="binding site" evidence="12">
    <location>
        <position position="205"/>
    </location>
    <ligand>
        <name>NAD(+)</name>
        <dbReference type="ChEBI" id="CHEBI:57540"/>
    </ligand>
</feature>
<keyword evidence="8" id="KW-1015">Disulfide bond</keyword>
<dbReference type="NCBIfam" id="TIGR01350">
    <property type="entry name" value="lipoamide_DH"/>
    <property type="match status" value="1"/>
</dbReference>
<dbReference type="AlphaFoldDB" id="A0A221JVT7"/>
<evidence type="ECO:0000256" key="7">
    <source>
        <dbReference type="ARBA" id="ARBA00023027"/>
    </source>
</evidence>
<evidence type="ECO:0000256" key="2">
    <source>
        <dbReference type="ARBA" id="ARBA00012608"/>
    </source>
</evidence>
<organism evidence="17 18">
    <name type="scientific">Pseudosulfitobacter pseudonitzschiae</name>
    <dbReference type="NCBI Taxonomy" id="1402135"/>
    <lineage>
        <taxon>Bacteria</taxon>
        <taxon>Pseudomonadati</taxon>
        <taxon>Pseudomonadota</taxon>
        <taxon>Alphaproteobacteria</taxon>
        <taxon>Rhodobacterales</taxon>
        <taxon>Roseobacteraceae</taxon>
        <taxon>Pseudosulfitobacter</taxon>
    </lineage>
</organism>
<feature type="domain" description="FAD/NAD(P)-binding" evidence="16">
    <location>
        <begin position="7"/>
        <end position="323"/>
    </location>
</feature>
<dbReference type="Pfam" id="PF02852">
    <property type="entry name" value="Pyr_redox_dim"/>
    <property type="match status" value="1"/>
</dbReference>
<dbReference type="PIRSF" id="PIRSF000350">
    <property type="entry name" value="Mercury_reductase_MerA"/>
    <property type="match status" value="1"/>
</dbReference>
<name>A0A221JVT7_9RHOB</name>
<dbReference type="RefSeq" id="WP_089418994.1">
    <property type="nucleotide sequence ID" value="NZ_CP022415.1"/>
</dbReference>
<keyword evidence="18" id="KW-1185">Reference proteome</keyword>
<dbReference type="FunFam" id="3.30.390.30:FF:000001">
    <property type="entry name" value="Dihydrolipoyl dehydrogenase"/>
    <property type="match status" value="1"/>
</dbReference>
<evidence type="ECO:0000256" key="6">
    <source>
        <dbReference type="ARBA" id="ARBA00023002"/>
    </source>
</evidence>
<dbReference type="InterPro" id="IPR016156">
    <property type="entry name" value="FAD/NAD-linked_Rdtase_dimer_sf"/>
</dbReference>
<evidence type="ECO:0000313" key="17">
    <source>
        <dbReference type="EMBL" id="ASM70858.1"/>
    </source>
</evidence>
<dbReference type="InterPro" id="IPR036188">
    <property type="entry name" value="FAD/NAD-bd_sf"/>
</dbReference>
<evidence type="ECO:0000259" key="16">
    <source>
        <dbReference type="Pfam" id="PF07992"/>
    </source>
</evidence>
<evidence type="ECO:0000256" key="3">
    <source>
        <dbReference type="ARBA" id="ARBA00016961"/>
    </source>
</evidence>
<dbReference type="GO" id="GO:0050660">
    <property type="term" value="F:flavin adenine dinucleotide binding"/>
    <property type="evidence" value="ECO:0007669"/>
    <property type="project" value="InterPro"/>
</dbReference>
<dbReference type="PROSITE" id="PS00076">
    <property type="entry name" value="PYRIDINE_REDOX_1"/>
    <property type="match status" value="1"/>
</dbReference>
<dbReference type="InterPro" id="IPR006258">
    <property type="entry name" value="Lipoamide_DH"/>
</dbReference>
<dbReference type="InterPro" id="IPR012999">
    <property type="entry name" value="Pyr_OxRdtase_I_AS"/>
</dbReference>
<feature type="binding site" evidence="12">
    <location>
        <begin position="146"/>
        <end position="148"/>
    </location>
    <ligand>
        <name>FAD</name>
        <dbReference type="ChEBI" id="CHEBI:57692"/>
    </ligand>
</feature>
<dbReference type="Pfam" id="PF07992">
    <property type="entry name" value="Pyr_redox_2"/>
    <property type="match status" value="1"/>
</dbReference>
<gene>
    <name evidence="17" type="primary">lpdV</name>
    <name evidence="17" type="ORF">SULPSESMR1_00017</name>
</gene>
<dbReference type="PANTHER" id="PTHR22912:SF160">
    <property type="entry name" value="DIHYDROLIPOYL DEHYDROGENASE"/>
    <property type="match status" value="1"/>
</dbReference>
<dbReference type="InterPro" id="IPR001100">
    <property type="entry name" value="Pyr_nuc-diS_OxRdtase"/>
</dbReference>
<evidence type="ECO:0000256" key="4">
    <source>
        <dbReference type="ARBA" id="ARBA00022630"/>
    </source>
</evidence>
<feature type="domain" description="Pyridine nucleotide-disulphide oxidoreductase dimerisation" evidence="15">
    <location>
        <begin position="342"/>
        <end position="447"/>
    </location>
</feature>
<dbReference type="PANTHER" id="PTHR22912">
    <property type="entry name" value="DISULFIDE OXIDOREDUCTASE"/>
    <property type="match status" value="1"/>
</dbReference>
<keyword evidence="5 12" id="KW-0274">FAD</keyword>
<dbReference type="InterPro" id="IPR004099">
    <property type="entry name" value="Pyr_nucl-diS_OxRdtase_dimer"/>
</dbReference>
<dbReference type="Gene3D" id="3.30.390.30">
    <property type="match status" value="1"/>
</dbReference>
<dbReference type="SUPFAM" id="SSF55424">
    <property type="entry name" value="FAD/NAD-linked reductases, dimerisation (C-terminal) domain"/>
    <property type="match status" value="1"/>
</dbReference>
<feature type="disulfide bond" description="Redox-active" evidence="13">
    <location>
        <begin position="43"/>
        <end position="48"/>
    </location>
</feature>